<comment type="caution">
    <text evidence="1">The sequence shown here is derived from an EMBL/GenBank/DDBJ whole genome shotgun (WGS) entry which is preliminary data.</text>
</comment>
<evidence type="ECO:0008006" key="3">
    <source>
        <dbReference type="Google" id="ProtNLM"/>
    </source>
</evidence>
<accession>A0ABX2TLM6</accession>
<evidence type="ECO:0000313" key="1">
    <source>
        <dbReference type="EMBL" id="NYZ25171.1"/>
    </source>
</evidence>
<dbReference type="RefSeq" id="WP_180286943.1">
    <property type="nucleotide sequence ID" value="NZ_JABFDB010000062.1"/>
</dbReference>
<proteinExistence type="predicted"/>
<organism evidence="1 2">
    <name type="scientific">Azospirillum oleiclasticum</name>
    <dbReference type="NCBI Taxonomy" id="2735135"/>
    <lineage>
        <taxon>Bacteria</taxon>
        <taxon>Pseudomonadati</taxon>
        <taxon>Pseudomonadota</taxon>
        <taxon>Alphaproteobacteria</taxon>
        <taxon>Rhodospirillales</taxon>
        <taxon>Azospirillaceae</taxon>
        <taxon>Azospirillum</taxon>
    </lineage>
</organism>
<protein>
    <recommendedName>
        <fullName evidence="3">F5/8 type C domain-containing protein</fullName>
    </recommendedName>
</protein>
<gene>
    <name evidence="1" type="ORF">HND93_36200</name>
</gene>
<reference evidence="1 2" key="1">
    <citation type="submission" date="2020-05" db="EMBL/GenBank/DDBJ databases">
        <title>Azospirillum oleiclasticum sp. nov, a nitrogen-fixing and heavy crude oil-emulsifying bacterium isolated from the crude oil of Yumen Oilfield.</title>
        <authorList>
            <person name="Wu D."/>
            <person name="Cai M."/>
            <person name="Zhang X."/>
        </authorList>
    </citation>
    <scope>NUCLEOTIDE SEQUENCE [LARGE SCALE GENOMIC DNA]</scope>
    <source>
        <strain evidence="1 2">ROY-1-1-2</strain>
    </source>
</reference>
<keyword evidence="2" id="KW-1185">Reference proteome</keyword>
<dbReference type="EMBL" id="JABFDB010000062">
    <property type="protein sequence ID" value="NYZ25171.1"/>
    <property type="molecule type" value="Genomic_DNA"/>
</dbReference>
<dbReference type="Proteomes" id="UP000584642">
    <property type="component" value="Unassembled WGS sequence"/>
</dbReference>
<evidence type="ECO:0000313" key="2">
    <source>
        <dbReference type="Proteomes" id="UP000584642"/>
    </source>
</evidence>
<name>A0ABX2TLM6_9PROT</name>
<sequence>MTGPSSPSPMAATADVDGTNAWRAFGAVSSASRWAAPYVTGGTLTLDLGGRVLPRPTAVSVTSMLSTPVLIDGTPPRNLTVRVSPDGATWTTLLTAMEIAWSLSSNVIETKSWTL</sequence>